<feature type="region of interest" description="Disordered" evidence="1">
    <location>
        <begin position="624"/>
        <end position="657"/>
    </location>
</feature>
<feature type="region of interest" description="Disordered" evidence="1">
    <location>
        <begin position="486"/>
        <end position="610"/>
    </location>
</feature>
<proteinExistence type="predicted"/>
<feature type="region of interest" description="Disordered" evidence="1">
    <location>
        <begin position="241"/>
        <end position="261"/>
    </location>
</feature>
<feature type="compositionally biased region" description="Low complexity" evidence="1">
    <location>
        <begin position="528"/>
        <end position="564"/>
    </location>
</feature>
<feature type="compositionally biased region" description="Polar residues" evidence="1">
    <location>
        <begin position="634"/>
        <end position="643"/>
    </location>
</feature>
<dbReference type="Proteomes" id="UP000230002">
    <property type="component" value="Unassembled WGS sequence"/>
</dbReference>
<organism evidence="3 4">
    <name type="scientific">Ganoderma sinense ZZ0214-1</name>
    <dbReference type="NCBI Taxonomy" id="1077348"/>
    <lineage>
        <taxon>Eukaryota</taxon>
        <taxon>Fungi</taxon>
        <taxon>Dikarya</taxon>
        <taxon>Basidiomycota</taxon>
        <taxon>Agaricomycotina</taxon>
        <taxon>Agaricomycetes</taxon>
        <taxon>Polyporales</taxon>
        <taxon>Polyporaceae</taxon>
        <taxon>Ganoderma</taxon>
    </lineage>
</organism>
<keyword evidence="4" id="KW-1185">Reference proteome</keyword>
<sequence length="718" mass="76474">MDTISSTVEPRGHPSARVHYHLHLYRSVLSIAPSLARHTWAHALDSVLHTITLRALNLNQSGLASGLRYPSRFKPSVMSPQPGFYRALPAEAHARQVDPATRDPDVLVRIPQVQASSSFGAPIQPSPPQDGSPFPPTTTSPPVPIPPLSESLERVTLAERSSSSTTTLVRRASSSDPSPGAIVAIVAGVTLFFVVVAMLLHLQEMKAFCQNLITRIRRWGLATPAKDRQWDVLSWNEASALASTEASTPEPFPNPPHTHAHTARMRDVSIHLVSTAEQHASLPPLQPNRRPPSSVIDPAVNVPPPEPAPPLPLPRLEPLRRKPSKSKVSRPPALVLPSRESTPPETPPKDPPPLPSPAPSSTSASGSGSASASEKRTEPSVTETMTTTTTTTARLAIQMPKPVRGDLRPISAYTSASTTLSEMPLLKPSTRPHPHEGKDARLSRVLTVANPGDAHSPGGVMARPVLPPIPPVPPIPPIYLPKLAAEREREKEAPRPLPLPAKPLASLSRIGNGNVNGGGSGSGNKPLPTRTDSQSTTLTLSPTSPGSPPLRRQNSASSSRSPRSPLRKPVPPLVLPLAPARHSRSTSEGEPEPEPEDVGSSFSIWAPESGGWRKNSLASTALSELAGSRWGSPVPSSSASQMYRTRDSGLSEWTWTRPLEDWEKEQMDLRRKASAGELSPPHAYRSLGGVGGTMGGGGGGGGRGGGGWGIRRARAWVR</sequence>
<evidence type="ECO:0000313" key="3">
    <source>
        <dbReference type="EMBL" id="PIL27851.1"/>
    </source>
</evidence>
<comment type="caution">
    <text evidence="3">The sequence shown here is derived from an EMBL/GenBank/DDBJ whole genome shotgun (WGS) entry which is preliminary data.</text>
</comment>
<gene>
    <name evidence="3" type="ORF">GSI_11005</name>
</gene>
<evidence type="ECO:0000313" key="4">
    <source>
        <dbReference type="Proteomes" id="UP000230002"/>
    </source>
</evidence>
<feature type="region of interest" description="Disordered" evidence="1">
    <location>
        <begin position="278"/>
        <end position="437"/>
    </location>
</feature>
<feature type="compositionally biased region" description="Polar residues" evidence="1">
    <location>
        <begin position="412"/>
        <end position="421"/>
    </location>
</feature>
<keyword evidence="2" id="KW-0472">Membrane</keyword>
<dbReference type="OrthoDB" id="3266934at2759"/>
<feature type="compositionally biased region" description="Low complexity" evidence="1">
    <location>
        <begin position="359"/>
        <end position="372"/>
    </location>
</feature>
<feature type="region of interest" description="Disordered" evidence="1">
    <location>
        <begin position="158"/>
        <end position="177"/>
    </location>
</feature>
<reference evidence="3 4" key="1">
    <citation type="journal article" date="2015" name="Sci. Rep.">
        <title>Chromosome-level genome map provides insights into diverse defense mechanisms in the medicinal fungus Ganoderma sinense.</title>
        <authorList>
            <person name="Zhu Y."/>
            <person name="Xu J."/>
            <person name="Sun C."/>
            <person name="Zhou S."/>
            <person name="Xu H."/>
            <person name="Nelson D.R."/>
            <person name="Qian J."/>
            <person name="Song J."/>
            <person name="Luo H."/>
            <person name="Xiang L."/>
            <person name="Li Y."/>
            <person name="Xu Z."/>
            <person name="Ji A."/>
            <person name="Wang L."/>
            <person name="Lu S."/>
            <person name="Hayward A."/>
            <person name="Sun W."/>
            <person name="Li X."/>
            <person name="Schwartz D.C."/>
            <person name="Wang Y."/>
            <person name="Chen S."/>
        </authorList>
    </citation>
    <scope>NUCLEOTIDE SEQUENCE [LARGE SCALE GENOMIC DNA]</scope>
    <source>
        <strain evidence="3 4">ZZ0214-1</strain>
    </source>
</reference>
<dbReference type="EMBL" id="AYKW01000034">
    <property type="protein sequence ID" value="PIL27851.1"/>
    <property type="molecule type" value="Genomic_DNA"/>
</dbReference>
<name>A0A2G8S272_9APHY</name>
<evidence type="ECO:0000256" key="2">
    <source>
        <dbReference type="SAM" id="Phobius"/>
    </source>
</evidence>
<feature type="region of interest" description="Disordered" evidence="1">
    <location>
        <begin position="118"/>
        <end position="148"/>
    </location>
</feature>
<keyword evidence="2" id="KW-1133">Transmembrane helix</keyword>
<feature type="compositionally biased region" description="Low complexity" evidence="1">
    <location>
        <begin position="382"/>
        <end position="392"/>
    </location>
</feature>
<feature type="region of interest" description="Disordered" evidence="1">
    <location>
        <begin position="671"/>
        <end position="708"/>
    </location>
</feature>
<accession>A0A2G8S272</accession>
<feature type="transmembrane region" description="Helical" evidence="2">
    <location>
        <begin position="180"/>
        <end position="202"/>
    </location>
</feature>
<feature type="compositionally biased region" description="Low complexity" evidence="1">
    <location>
        <begin position="160"/>
        <end position="175"/>
    </location>
</feature>
<dbReference type="AlphaFoldDB" id="A0A2G8S272"/>
<feature type="compositionally biased region" description="Gly residues" evidence="1">
    <location>
        <begin position="688"/>
        <end position="708"/>
    </location>
</feature>
<feature type="compositionally biased region" description="Pro residues" evidence="1">
    <location>
        <begin position="124"/>
        <end position="147"/>
    </location>
</feature>
<feature type="compositionally biased region" description="Pro residues" evidence="1">
    <location>
        <begin position="344"/>
        <end position="358"/>
    </location>
</feature>
<feature type="compositionally biased region" description="Pro residues" evidence="1">
    <location>
        <begin position="301"/>
        <end position="315"/>
    </location>
</feature>
<protein>
    <submittedName>
        <fullName evidence="3">Uncharacterized protein</fullName>
    </submittedName>
</protein>
<keyword evidence="2" id="KW-0812">Transmembrane</keyword>
<evidence type="ECO:0000256" key="1">
    <source>
        <dbReference type="SAM" id="MobiDB-lite"/>
    </source>
</evidence>